<name>A0A1F5X3Q8_9BACT</name>
<dbReference type="EMBL" id="MFIE01000018">
    <property type="protein sequence ID" value="OGF82517.1"/>
    <property type="molecule type" value="Genomic_DNA"/>
</dbReference>
<dbReference type="PANTHER" id="PTHR30319">
    <property type="entry name" value="PHENYLACETIC ACID REGULATOR-RELATED TRANSCRIPTIONAL REPRESSOR"/>
    <property type="match status" value="1"/>
</dbReference>
<evidence type="ECO:0000256" key="5">
    <source>
        <dbReference type="ARBA" id="ARBA00022842"/>
    </source>
</evidence>
<evidence type="ECO:0000256" key="3">
    <source>
        <dbReference type="ARBA" id="ARBA00022759"/>
    </source>
</evidence>
<keyword evidence="6" id="KW-0051">Antiviral defense</keyword>
<dbReference type="GO" id="GO:0006351">
    <property type="term" value="P:DNA-templated transcription"/>
    <property type="evidence" value="ECO:0007669"/>
    <property type="project" value="TreeGrafter"/>
</dbReference>
<dbReference type="AlphaFoldDB" id="A0A1F5X3Q8"/>
<dbReference type="NCBIfam" id="TIGR01573">
    <property type="entry name" value="cas2"/>
    <property type="match status" value="1"/>
</dbReference>
<reference evidence="8 9" key="1">
    <citation type="journal article" date="2016" name="Nat. Commun.">
        <title>Thousands of microbial genomes shed light on interconnected biogeochemical processes in an aquifer system.</title>
        <authorList>
            <person name="Anantharaman K."/>
            <person name="Brown C.T."/>
            <person name="Hug L.A."/>
            <person name="Sharon I."/>
            <person name="Castelle C.J."/>
            <person name="Probst A.J."/>
            <person name="Thomas B.C."/>
            <person name="Singh A."/>
            <person name="Wilkins M.J."/>
            <person name="Karaoz U."/>
            <person name="Brodie E.L."/>
            <person name="Williams K.H."/>
            <person name="Hubbard S.S."/>
            <person name="Banfield J.F."/>
        </authorList>
    </citation>
    <scope>NUCLEOTIDE SEQUENCE [LARGE SCALE GENOMIC DNA]</scope>
</reference>
<dbReference type="InterPro" id="IPR021127">
    <property type="entry name" value="CRISPR_associated_Cas2"/>
</dbReference>
<keyword evidence="1" id="KW-0540">Nuclease</keyword>
<sequence length="163" mass="19804">MGLTRSPKQYFRIAKNVPKAWKEIDRAELYRTIREFRNKRLVDYMERENGEIEIILSEKGRKRALKYQLDETEIKTPRKWDKKWRIVIFDIPEKRKRAREAMRLKLRELGFKELQKSVFVHPFNCKDEIDFIVEVFGIRPHVKLILANSFTNEEELRLHFGLI</sequence>
<evidence type="ECO:0000256" key="2">
    <source>
        <dbReference type="ARBA" id="ARBA00022723"/>
    </source>
</evidence>
<evidence type="ECO:0000256" key="6">
    <source>
        <dbReference type="ARBA" id="ARBA00023118"/>
    </source>
</evidence>
<keyword evidence="5" id="KW-0460">Magnesium</keyword>
<evidence type="ECO:0000259" key="7">
    <source>
        <dbReference type="Pfam" id="PF20803"/>
    </source>
</evidence>
<dbReference type="Pfam" id="PF20803">
    <property type="entry name" value="PaaX_M"/>
    <property type="match status" value="1"/>
</dbReference>
<evidence type="ECO:0000313" key="8">
    <source>
        <dbReference type="EMBL" id="OGF82517.1"/>
    </source>
</evidence>
<dbReference type="Gene3D" id="3.30.70.2650">
    <property type="match status" value="1"/>
</dbReference>
<protein>
    <submittedName>
        <fullName evidence="8">CRISPR-associated endonuclease Cas2</fullName>
    </submittedName>
</protein>
<dbReference type="SUPFAM" id="SSF143430">
    <property type="entry name" value="TTP0101/SSO1404-like"/>
    <property type="match status" value="1"/>
</dbReference>
<comment type="caution">
    <text evidence="8">The sequence shown here is derived from an EMBL/GenBank/DDBJ whole genome shotgun (WGS) entry which is preliminary data.</text>
</comment>
<gene>
    <name evidence="8" type="ORF">A3B18_00905</name>
</gene>
<keyword evidence="2" id="KW-0479">Metal-binding</keyword>
<dbReference type="Proteomes" id="UP000178684">
    <property type="component" value="Unassembled WGS sequence"/>
</dbReference>
<keyword evidence="4" id="KW-0378">Hydrolase</keyword>
<accession>A0A1F5X3Q8</accession>
<evidence type="ECO:0000313" key="9">
    <source>
        <dbReference type="Proteomes" id="UP000178684"/>
    </source>
</evidence>
<evidence type="ECO:0000256" key="4">
    <source>
        <dbReference type="ARBA" id="ARBA00022801"/>
    </source>
</evidence>
<dbReference type="GO" id="GO:0004521">
    <property type="term" value="F:RNA endonuclease activity"/>
    <property type="evidence" value="ECO:0007669"/>
    <property type="project" value="InterPro"/>
</dbReference>
<feature type="domain" description="Transcriptional repressor PaaX-like central Cas2-like" evidence="7">
    <location>
        <begin position="78"/>
        <end position="154"/>
    </location>
</feature>
<keyword evidence="3 8" id="KW-0255">Endonuclease</keyword>
<dbReference type="InterPro" id="IPR048846">
    <property type="entry name" value="PaaX-like_central"/>
</dbReference>
<dbReference type="GO" id="GO:0043571">
    <property type="term" value="P:maintenance of CRISPR repeat elements"/>
    <property type="evidence" value="ECO:0007669"/>
    <property type="project" value="InterPro"/>
</dbReference>
<organism evidence="8 9">
    <name type="scientific">Candidatus Giovannonibacteria bacterium RIFCSPLOWO2_01_FULL_46_13</name>
    <dbReference type="NCBI Taxonomy" id="1798352"/>
    <lineage>
        <taxon>Bacteria</taxon>
        <taxon>Candidatus Giovannoniibacteriota</taxon>
    </lineage>
</organism>
<dbReference type="PANTHER" id="PTHR30319:SF1">
    <property type="entry name" value="TRANSCRIPTIONAL REPRESSOR PAAX"/>
    <property type="match status" value="1"/>
</dbReference>
<proteinExistence type="predicted"/>
<evidence type="ECO:0000256" key="1">
    <source>
        <dbReference type="ARBA" id="ARBA00022722"/>
    </source>
</evidence>